<dbReference type="PANTHER" id="PTHR43622">
    <property type="entry name" value="3-DEHYDROQUINATE SYNTHASE"/>
    <property type="match status" value="1"/>
</dbReference>
<dbReference type="PIRSF" id="PIRSF001455">
    <property type="entry name" value="DHQ_synth"/>
    <property type="match status" value="1"/>
</dbReference>
<evidence type="ECO:0000256" key="12">
    <source>
        <dbReference type="ARBA" id="ARBA00022833"/>
    </source>
</evidence>
<feature type="binding site" evidence="17">
    <location>
        <begin position="112"/>
        <end position="116"/>
    </location>
    <ligand>
        <name>NAD(+)</name>
        <dbReference type="ChEBI" id="CHEBI:57540"/>
    </ligand>
</feature>
<comment type="caution">
    <text evidence="20">The sequence shown here is derived from an EMBL/GenBank/DDBJ whole genome shotgun (WGS) entry which is preliminary data.</text>
</comment>
<dbReference type="UniPathway" id="UPA00053">
    <property type="reaction ID" value="UER00085"/>
</dbReference>
<evidence type="ECO:0000256" key="4">
    <source>
        <dbReference type="ARBA" id="ARBA00004661"/>
    </source>
</evidence>
<dbReference type="EMBL" id="VTEV01000004">
    <property type="protein sequence ID" value="TYS68397.1"/>
    <property type="molecule type" value="Genomic_DNA"/>
</dbReference>
<sequence>MPQNSNWKQVTVQTASKEYPVFLGKGAIQELPQLLGSFQKKPSKVLIVTDDVVADLYLMEIVSSLTRNFIVHSYVLPNGEEAKSFENYYAIQTFALENGLDRHSAIIALGGGVVGDIAGFVASTFMRGIKFIQVPTTLLAHDSAVGGKVAINHPLGKNMIGSFYQPEAVIYDVNFLKSLPVSEMRSGFAEVVKHSLIWDEAFYHWIKEAIKNLNDLTEDKLLACLENGIKIKAEVVSSDEKETGLRAILNFGHTLGHALEAAYGYGKITHGDGVALGMLFATRLSEKLKPELNLTNDLSQVWSRFGFPTKIQPSVSPEELLDWMKKDKKTQNSHIHMVLIQSIGNVELQSVPDELILETLQEFY</sequence>
<dbReference type="InterPro" id="IPR030963">
    <property type="entry name" value="DHQ_synth_fam"/>
</dbReference>
<keyword evidence="16 17" id="KW-0170">Cobalt</keyword>
<evidence type="ECO:0000256" key="14">
    <source>
        <dbReference type="ARBA" id="ARBA00023141"/>
    </source>
</evidence>
<comment type="catalytic activity">
    <reaction evidence="1 17">
        <text>7-phospho-2-dehydro-3-deoxy-D-arabino-heptonate = 3-dehydroquinate + phosphate</text>
        <dbReference type="Rhea" id="RHEA:21968"/>
        <dbReference type="ChEBI" id="CHEBI:32364"/>
        <dbReference type="ChEBI" id="CHEBI:43474"/>
        <dbReference type="ChEBI" id="CHEBI:58394"/>
        <dbReference type="EC" id="4.2.3.4"/>
    </reaction>
</comment>
<protein>
    <recommendedName>
        <fullName evidence="7 17">3-dehydroquinate synthase</fullName>
        <shortName evidence="17">DHQS</shortName>
        <ecNumber evidence="6 17">4.2.3.4</ecNumber>
    </recommendedName>
</protein>
<dbReference type="Pfam" id="PF01761">
    <property type="entry name" value="DHQ_synthase"/>
    <property type="match status" value="1"/>
</dbReference>
<evidence type="ECO:0000313" key="20">
    <source>
        <dbReference type="EMBL" id="TYS68397.1"/>
    </source>
</evidence>
<dbReference type="OrthoDB" id="9806583at2"/>
<feature type="domain" description="3-dehydroquinate synthase C-terminal" evidence="19">
    <location>
        <begin position="187"/>
        <end position="330"/>
    </location>
</feature>
<reference evidence="20 21" key="1">
    <citation type="submission" date="2019-08" db="EMBL/GenBank/DDBJ databases">
        <title>Bacillus genomes from the desert of Cuatro Cienegas, Coahuila.</title>
        <authorList>
            <person name="Olmedo-Alvarez G."/>
        </authorList>
    </citation>
    <scope>NUCLEOTIDE SEQUENCE [LARGE SCALE GENOMIC DNA]</scope>
    <source>
        <strain evidence="20 21">CH28_1T</strain>
    </source>
</reference>
<evidence type="ECO:0000256" key="15">
    <source>
        <dbReference type="ARBA" id="ARBA00023239"/>
    </source>
</evidence>
<dbReference type="CDD" id="cd08195">
    <property type="entry name" value="DHQS"/>
    <property type="match status" value="1"/>
</dbReference>
<dbReference type="InterPro" id="IPR050071">
    <property type="entry name" value="Dehydroquinate_synthase"/>
</dbReference>
<evidence type="ECO:0000256" key="5">
    <source>
        <dbReference type="ARBA" id="ARBA00005412"/>
    </source>
</evidence>
<dbReference type="SUPFAM" id="SSF56796">
    <property type="entry name" value="Dehydroquinate synthase-like"/>
    <property type="match status" value="1"/>
</dbReference>
<comment type="pathway">
    <text evidence="4 17">Metabolic intermediate biosynthesis; chorismate biosynthesis; chorismate from D-erythrose 4-phosphate and phosphoenolpyruvate: step 2/7.</text>
</comment>
<evidence type="ECO:0000256" key="3">
    <source>
        <dbReference type="ARBA" id="ARBA00004496"/>
    </source>
</evidence>
<comment type="caution">
    <text evidence="17">Lacks conserved residue(s) required for the propagation of feature annotation.</text>
</comment>
<evidence type="ECO:0000256" key="16">
    <source>
        <dbReference type="ARBA" id="ARBA00023285"/>
    </source>
</evidence>
<dbReference type="InterPro" id="IPR056179">
    <property type="entry name" value="DHQS_C"/>
</dbReference>
<organism evidence="20 21">
    <name type="scientific">Sutcliffiella horikoshii</name>
    <dbReference type="NCBI Taxonomy" id="79883"/>
    <lineage>
        <taxon>Bacteria</taxon>
        <taxon>Bacillati</taxon>
        <taxon>Bacillota</taxon>
        <taxon>Bacilli</taxon>
        <taxon>Bacillales</taxon>
        <taxon>Bacillaceae</taxon>
        <taxon>Sutcliffiella</taxon>
    </lineage>
</organism>
<accession>A0A5D4SY51</accession>
<feature type="binding site" evidence="17">
    <location>
        <position position="253"/>
    </location>
    <ligand>
        <name>Zn(2+)</name>
        <dbReference type="ChEBI" id="CHEBI:29105"/>
    </ligand>
</feature>
<comment type="similarity">
    <text evidence="5 17">Belongs to the sugar phosphate cyclases superfamily. Dehydroquinate synthase family.</text>
</comment>
<dbReference type="STRING" id="79883.GCA_001636495_02487"/>
<comment type="function">
    <text evidence="17">Catalyzes the conversion of 3-deoxy-D-arabino-heptulosonate 7-phosphate (DAHP) to dehydroquinate (DHQ).</text>
</comment>
<dbReference type="RefSeq" id="WP_148988360.1">
    <property type="nucleotide sequence ID" value="NZ_VTEV01000004.1"/>
</dbReference>
<dbReference type="GO" id="GO:0009073">
    <property type="term" value="P:aromatic amino acid family biosynthetic process"/>
    <property type="evidence" value="ECO:0007669"/>
    <property type="project" value="UniProtKB-KW"/>
</dbReference>
<dbReference type="AlphaFoldDB" id="A0A5D4SY51"/>
<comment type="subcellular location">
    <subcellularLocation>
        <location evidence="3 17">Cytoplasm</location>
    </subcellularLocation>
</comment>
<evidence type="ECO:0000256" key="7">
    <source>
        <dbReference type="ARBA" id="ARBA00017684"/>
    </source>
</evidence>
<keyword evidence="15 17" id="KW-0456">Lyase</keyword>
<evidence type="ECO:0000256" key="1">
    <source>
        <dbReference type="ARBA" id="ARBA00001393"/>
    </source>
</evidence>
<proteinExistence type="inferred from homology"/>
<dbReference type="HAMAP" id="MF_00110">
    <property type="entry name" value="DHQ_synthase"/>
    <property type="match status" value="1"/>
</dbReference>
<evidence type="ECO:0000256" key="17">
    <source>
        <dbReference type="HAMAP-Rule" id="MF_00110"/>
    </source>
</evidence>
<dbReference type="InterPro" id="IPR030960">
    <property type="entry name" value="DHQS/DOIS_N"/>
</dbReference>
<evidence type="ECO:0000259" key="18">
    <source>
        <dbReference type="Pfam" id="PF01761"/>
    </source>
</evidence>
<dbReference type="InterPro" id="IPR016037">
    <property type="entry name" value="DHQ_synth_AroB"/>
</dbReference>
<feature type="binding site" evidence="17">
    <location>
        <position position="270"/>
    </location>
    <ligand>
        <name>Zn(2+)</name>
        <dbReference type="ChEBI" id="CHEBI:29105"/>
    </ligand>
</feature>
<evidence type="ECO:0000313" key="21">
    <source>
        <dbReference type="Proteomes" id="UP000322524"/>
    </source>
</evidence>
<dbReference type="NCBIfam" id="TIGR01357">
    <property type="entry name" value="aroB"/>
    <property type="match status" value="1"/>
</dbReference>
<evidence type="ECO:0000259" key="19">
    <source>
        <dbReference type="Pfam" id="PF24621"/>
    </source>
</evidence>
<dbReference type="EC" id="4.2.3.4" evidence="6 17"/>
<comment type="cofactor">
    <cofactor evidence="2 17">
        <name>NAD(+)</name>
        <dbReference type="ChEBI" id="CHEBI:57540"/>
    </cofactor>
</comment>
<dbReference type="GO" id="GO:0009423">
    <property type="term" value="P:chorismate biosynthetic process"/>
    <property type="evidence" value="ECO:0007669"/>
    <property type="project" value="UniProtKB-UniRule"/>
</dbReference>
<evidence type="ECO:0000256" key="11">
    <source>
        <dbReference type="ARBA" id="ARBA00022741"/>
    </source>
</evidence>
<evidence type="ECO:0000256" key="2">
    <source>
        <dbReference type="ARBA" id="ARBA00001911"/>
    </source>
</evidence>
<dbReference type="GO" id="GO:0008652">
    <property type="term" value="P:amino acid biosynthetic process"/>
    <property type="evidence" value="ECO:0007669"/>
    <property type="project" value="UniProtKB-KW"/>
</dbReference>
<keyword evidence="10 17" id="KW-0479">Metal-binding</keyword>
<gene>
    <name evidence="17" type="primary">aroB</name>
    <name evidence="20" type="ORF">FZC76_11750</name>
</gene>
<dbReference type="Gene3D" id="1.20.1090.10">
    <property type="entry name" value="Dehydroquinate synthase-like - alpha domain"/>
    <property type="match status" value="1"/>
</dbReference>
<feature type="binding site" evidence="17">
    <location>
        <position position="190"/>
    </location>
    <ligand>
        <name>Zn(2+)</name>
        <dbReference type="ChEBI" id="CHEBI:29105"/>
    </ligand>
</feature>
<keyword evidence="14 17" id="KW-0057">Aromatic amino acid biosynthesis</keyword>
<dbReference type="GO" id="GO:0046872">
    <property type="term" value="F:metal ion binding"/>
    <property type="evidence" value="ECO:0007669"/>
    <property type="project" value="UniProtKB-KW"/>
</dbReference>
<dbReference type="PANTHER" id="PTHR43622:SF7">
    <property type="entry name" value="3-DEHYDROQUINATE SYNTHASE, CHLOROPLASTIC"/>
    <property type="match status" value="1"/>
</dbReference>
<keyword evidence="8 17" id="KW-0963">Cytoplasm</keyword>
<feature type="binding site" evidence="17">
    <location>
        <position position="157"/>
    </location>
    <ligand>
        <name>NAD(+)</name>
        <dbReference type="ChEBI" id="CHEBI:57540"/>
    </ligand>
</feature>
<name>A0A5D4SY51_9BACI</name>
<dbReference type="GO" id="GO:0000166">
    <property type="term" value="F:nucleotide binding"/>
    <property type="evidence" value="ECO:0007669"/>
    <property type="project" value="UniProtKB-KW"/>
</dbReference>
<evidence type="ECO:0000256" key="10">
    <source>
        <dbReference type="ARBA" id="ARBA00022723"/>
    </source>
</evidence>
<dbReference type="Gene3D" id="3.40.50.1970">
    <property type="match status" value="1"/>
</dbReference>
<feature type="binding site" evidence="17">
    <location>
        <position position="148"/>
    </location>
    <ligand>
        <name>NAD(+)</name>
        <dbReference type="ChEBI" id="CHEBI:57540"/>
    </ligand>
</feature>
<feature type="domain" description="3-dehydroquinate synthase N-terminal" evidence="18">
    <location>
        <begin position="74"/>
        <end position="185"/>
    </location>
</feature>
<dbReference type="Pfam" id="PF24621">
    <property type="entry name" value="DHQS_C"/>
    <property type="match status" value="1"/>
</dbReference>
<keyword evidence="11 17" id="KW-0547">Nucleotide-binding</keyword>
<keyword evidence="12 17" id="KW-0862">Zinc</keyword>
<evidence type="ECO:0000256" key="9">
    <source>
        <dbReference type="ARBA" id="ARBA00022605"/>
    </source>
</evidence>
<dbReference type="FunFam" id="3.40.50.1970:FF:000001">
    <property type="entry name" value="3-dehydroquinate synthase"/>
    <property type="match status" value="1"/>
</dbReference>
<evidence type="ECO:0000256" key="8">
    <source>
        <dbReference type="ARBA" id="ARBA00022490"/>
    </source>
</evidence>
<evidence type="ECO:0000256" key="6">
    <source>
        <dbReference type="ARBA" id="ARBA00013031"/>
    </source>
</evidence>
<feature type="binding site" evidence="17">
    <location>
        <begin position="136"/>
        <end position="137"/>
    </location>
    <ligand>
        <name>NAD(+)</name>
        <dbReference type="ChEBI" id="CHEBI:57540"/>
    </ligand>
</feature>
<dbReference type="Proteomes" id="UP000322524">
    <property type="component" value="Unassembled WGS sequence"/>
</dbReference>
<evidence type="ECO:0000256" key="13">
    <source>
        <dbReference type="ARBA" id="ARBA00023027"/>
    </source>
</evidence>
<keyword evidence="13 17" id="KW-0520">NAD</keyword>
<dbReference type="GO" id="GO:0003856">
    <property type="term" value="F:3-dehydroquinate synthase activity"/>
    <property type="evidence" value="ECO:0007669"/>
    <property type="project" value="UniProtKB-UniRule"/>
</dbReference>
<dbReference type="GO" id="GO:0005737">
    <property type="term" value="C:cytoplasm"/>
    <property type="evidence" value="ECO:0007669"/>
    <property type="project" value="UniProtKB-SubCell"/>
</dbReference>
<comment type="cofactor">
    <cofactor evidence="17">
        <name>Co(2+)</name>
        <dbReference type="ChEBI" id="CHEBI:48828"/>
    </cofactor>
    <cofactor evidence="17">
        <name>Zn(2+)</name>
        <dbReference type="ChEBI" id="CHEBI:29105"/>
    </cofactor>
    <text evidence="17">Binds 1 divalent metal cation per subunit. Can use either Co(2+) or Zn(2+).</text>
</comment>
<keyword evidence="9 17" id="KW-0028">Amino-acid biosynthesis</keyword>